<evidence type="ECO:0000256" key="3">
    <source>
        <dbReference type="ARBA" id="ARBA00022801"/>
    </source>
</evidence>
<dbReference type="GO" id="GO:0046872">
    <property type="term" value="F:metal ion binding"/>
    <property type="evidence" value="ECO:0007669"/>
    <property type="project" value="UniProtKB-KW"/>
</dbReference>
<dbReference type="EC" id="3.1.1.-" evidence="6"/>
<dbReference type="AlphaFoldDB" id="A0A0H2MBM9"/>
<evidence type="ECO:0000313" key="6">
    <source>
        <dbReference type="EMBL" id="KLN58067.1"/>
    </source>
</evidence>
<dbReference type="PANTHER" id="PTHR42978">
    <property type="entry name" value="QUORUM-QUENCHING LACTONASE YTNP-RELATED-RELATED"/>
    <property type="match status" value="1"/>
</dbReference>
<gene>
    <name evidence="6" type="primary">ytnP</name>
    <name evidence="6" type="ORF">VPARA_06100</name>
</gene>
<dbReference type="InterPro" id="IPR001279">
    <property type="entry name" value="Metallo-B-lactamas"/>
</dbReference>
<dbReference type="GO" id="GO:0016787">
    <property type="term" value="F:hydrolase activity"/>
    <property type="evidence" value="ECO:0007669"/>
    <property type="project" value="UniProtKB-KW"/>
</dbReference>
<dbReference type="Pfam" id="PF00753">
    <property type="entry name" value="Lactamase_B"/>
    <property type="match status" value="1"/>
</dbReference>
<evidence type="ECO:0000313" key="7">
    <source>
        <dbReference type="Proteomes" id="UP000035170"/>
    </source>
</evidence>
<evidence type="ECO:0000256" key="2">
    <source>
        <dbReference type="ARBA" id="ARBA00022723"/>
    </source>
</evidence>
<protein>
    <submittedName>
        <fullName evidence="6">Putative quorum-quenching lactonase YtnP</fullName>
        <ecNumber evidence="6">3.1.1.-</ecNumber>
    </submittedName>
</protein>
<dbReference type="SMART" id="SM00849">
    <property type="entry name" value="Lactamase_B"/>
    <property type="match status" value="1"/>
</dbReference>
<dbReference type="SUPFAM" id="SSF56281">
    <property type="entry name" value="Metallo-hydrolase/oxidoreductase"/>
    <property type="match status" value="1"/>
</dbReference>
<comment type="caution">
    <text evidence="6">The sequence shown here is derived from an EMBL/GenBank/DDBJ whole genome shotgun (WGS) entry which is preliminary data.</text>
</comment>
<reference evidence="6 7" key="1">
    <citation type="submission" date="2015-03" db="EMBL/GenBank/DDBJ databases">
        <title>Genome sequence of Variovorax paradoxus TBEA6.</title>
        <authorList>
            <person name="Poehlein A."/>
            <person name="Schuldes J."/>
            <person name="Wuebbeler J.H."/>
            <person name="Hiessl S."/>
            <person name="Steinbuechel A."/>
            <person name="Daniel R."/>
        </authorList>
    </citation>
    <scope>NUCLEOTIDE SEQUENCE [LARGE SCALE GENOMIC DNA]</scope>
    <source>
        <strain evidence="6 7">TBEA6</strain>
    </source>
</reference>
<keyword evidence="7" id="KW-1185">Reference proteome</keyword>
<feature type="domain" description="Metallo-beta-lactamase" evidence="5">
    <location>
        <begin position="62"/>
        <end position="276"/>
    </location>
</feature>
<keyword evidence="4" id="KW-0862">Zinc</keyword>
<dbReference type="Proteomes" id="UP000035170">
    <property type="component" value="Unassembled WGS sequence"/>
</dbReference>
<dbReference type="InterPro" id="IPR051013">
    <property type="entry name" value="MBL_superfamily_lactonases"/>
</dbReference>
<dbReference type="PANTHER" id="PTHR42978:SF6">
    <property type="entry name" value="QUORUM-QUENCHING LACTONASE YTNP-RELATED"/>
    <property type="match status" value="1"/>
</dbReference>
<dbReference type="CDD" id="cd16277">
    <property type="entry name" value="metallo-hydrolase-like_MBL-fold"/>
    <property type="match status" value="1"/>
</dbReference>
<dbReference type="Gene3D" id="3.60.15.10">
    <property type="entry name" value="Ribonuclease Z/Hydroxyacylglutathione hydrolase-like"/>
    <property type="match status" value="1"/>
</dbReference>
<evidence type="ECO:0000256" key="1">
    <source>
        <dbReference type="ARBA" id="ARBA00007749"/>
    </source>
</evidence>
<dbReference type="PATRIC" id="fig|34073.19.peg.617"/>
<dbReference type="InterPro" id="IPR036866">
    <property type="entry name" value="RibonucZ/Hydroxyglut_hydro"/>
</dbReference>
<sequence>MRHTNKIYRIGDVTVTKIEEMRLNVAPPSFLYPQWDAEELERNLHWLTPSNMDATTGHLIQSIHTWLVRTRRHTILIDTGSGNDKERPLNTIFHRLQTPYLQRLAAAGVKPEDVDYVLHTHLHVDHVGWNTRLVGGRWVPTFPNARHVFARAEEDYYSSPASHNDVNVPSLGVYEDSVAPIIASGQVERIGDAGGAFLDHFVFRPSKGHSIGHMSIELRSGDEEALFSGDVMHHPLQVVRPDWNSVFCEWQDEARASRRWALEHAAERRLLFFTPHFAESSAGYVTRHGDRFDWRYE</sequence>
<name>A0A0H2MBM9_VARPD</name>
<evidence type="ECO:0000256" key="4">
    <source>
        <dbReference type="ARBA" id="ARBA00022833"/>
    </source>
</evidence>
<keyword evidence="3 6" id="KW-0378">Hydrolase</keyword>
<dbReference type="EMBL" id="JZWI01000004">
    <property type="protein sequence ID" value="KLN58067.1"/>
    <property type="molecule type" value="Genomic_DNA"/>
</dbReference>
<keyword evidence="2" id="KW-0479">Metal-binding</keyword>
<accession>A0A0H2MBM9</accession>
<organism evidence="6 7">
    <name type="scientific">Variovorax paradoxus</name>
    <dbReference type="NCBI Taxonomy" id="34073"/>
    <lineage>
        <taxon>Bacteria</taxon>
        <taxon>Pseudomonadati</taxon>
        <taxon>Pseudomonadota</taxon>
        <taxon>Betaproteobacteria</taxon>
        <taxon>Burkholderiales</taxon>
        <taxon>Comamonadaceae</taxon>
        <taxon>Variovorax</taxon>
    </lineage>
</organism>
<evidence type="ECO:0000259" key="5">
    <source>
        <dbReference type="SMART" id="SM00849"/>
    </source>
</evidence>
<proteinExistence type="inferred from homology"/>
<comment type="similarity">
    <text evidence="1">Belongs to the metallo-beta-lactamase superfamily.</text>
</comment>